<feature type="compositionally biased region" description="Low complexity" evidence="1">
    <location>
        <begin position="380"/>
        <end position="396"/>
    </location>
</feature>
<feature type="compositionally biased region" description="Basic and acidic residues" evidence="1">
    <location>
        <begin position="62"/>
        <end position="73"/>
    </location>
</feature>
<keyword evidence="3" id="KW-1185">Reference proteome</keyword>
<evidence type="ECO:0008006" key="4">
    <source>
        <dbReference type="Google" id="ProtNLM"/>
    </source>
</evidence>
<gene>
    <name evidence="2" type="ORF">cyc_00715</name>
</gene>
<feature type="compositionally biased region" description="Low complexity" evidence="1">
    <location>
        <begin position="94"/>
        <end position="105"/>
    </location>
</feature>
<dbReference type="CDD" id="cd00821">
    <property type="entry name" value="PH"/>
    <property type="match status" value="1"/>
</dbReference>
<comment type="caution">
    <text evidence="2">The sequence shown here is derived from an EMBL/GenBank/DDBJ whole genome shotgun (WGS) entry which is preliminary data.</text>
</comment>
<dbReference type="VEuPathDB" id="ToxoDB:LOC34623651"/>
<name>A0A1D3CWJ5_9EIME</name>
<accession>A0A1D3CWJ5</accession>
<evidence type="ECO:0000313" key="2">
    <source>
        <dbReference type="EMBL" id="OEH75576.1"/>
    </source>
</evidence>
<feature type="region of interest" description="Disordered" evidence="1">
    <location>
        <begin position="138"/>
        <end position="169"/>
    </location>
</feature>
<sequence length="575" mass="62160">MHLAEQRELLQLSRVVATEALRKRGGDSVLYSPKQLTWVPPKGPSGAPRLDRGPFEETSELQGKRRASEREGVPEEEDAAGQRLQKRRRESDGAAASAAMKASAARMPTPPPAKVAASAALLSAQWYGGISCAGLPPSGALQDASSGGPETRQQEGQQQGPAALPVGPPGQVEGETKPVFCPICNGLYKELPGGGPGDGLHWIGCDCEPRLAALRSELVVNCLVVWELPCASRRLALRLAGGSLRWFELSALASLLVAAAVLCCCTGCLQWYHWLCSGYTDDHPPPADEDWYCYFCATRIRASIEKKNREKAKGAKRLVLAYRYRGLLVAAAMGNTMSCFDRWGKRAPDGPLFAVKKSGGESGKSPSAFNVGLGSASTTASAGSSSASAAKSKAAAPAERSTRRRQTYSSNAPKSADTEVSSYDEADDFDESEEEEELTTSDVRQKKLLTYRRNLTKIVKLKTHLFSATVKVTCSRDGKDIEWYKGHSAEGGRNKPVGSMPVDKITSVKSQADNPKGLTISVNNPSPTTFSFTFKTKEERVSWQEQVESFQKFMAMRYAAILSFELKARQLKGLA</sequence>
<dbReference type="Gene3D" id="3.30.40.10">
    <property type="entry name" value="Zinc/RING finger domain, C3HC4 (zinc finger)"/>
    <property type="match status" value="1"/>
</dbReference>
<dbReference type="VEuPathDB" id="ToxoDB:cyc_00715"/>
<feature type="compositionally biased region" description="Acidic residues" evidence="1">
    <location>
        <begin position="422"/>
        <end position="439"/>
    </location>
</feature>
<reference evidence="2 3" key="1">
    <citation type="journal article" date="2016" name="BMC Genomics">
        <title>Comparative genomics reveals Cyclospora cayetanensis possesses coccidia-like metabolism and invasion components but unique surface antigens.</title>
        <authorList>
            <person name="Liu S."/>
            <person name="Wang L."/>
            <person name="Zheng H."/>
            <person name="Xu Z."/>
            <person name="Roellig D.M."/>
            <person name="Li N."/>
            <person name="Frace M.A."/>
            <person name="Tang K."/>
            <person name="Arrowood M.J."/>
            <person name="Moss D.M."/>
            <person name="Zhang L."/>
            <person name="Feng Y."/>
            <person name="Xiao L."/>
        </authorList>
    </citation>
    <scope>NUCLEOTIDE SEQUENCE [LARGE SCALE GENOMIC DNA]</scope>
    <source>
        <strain evidence="2 3">CHN_HEN01</strain>
    </source>
</reference>
<feature type="region of interest" description="Disordered" evidence="1">
    <location>
        <begin position="33"/>
        <end position="112"/>
    </location>
</feature>
<proteinExistence type="predicted"/>
<protein>
    <recommendedName>
        <fullName evidence="4">PH domain-containing protein</fullName>
    </recommendedName>
</protein>
<dbReference type="InParanoid" id="A0A1D3CWJ5"/>
<feature type="region of interest" description="Disordered" evidence="1">
    <location>
        <begin position="380"/>
        <end position="442"/>
    </location>
</feature>
<dbReference type="VEuPathDB" id="ToxoDB:LOC34617839"/>
<organism evidence="2 3">
    <name type="scientific">Cyclospora cayetanensis</name>
    <dbReference type="NCBI Taxonomy" id="88456"/>
    <lineage>
        <taxon>Eukaryota</taxon>
        <taxon>Sar</taxon>
        <taxon>Alveolata</taxon>
        <taxon>Apicomplexa</taxon>
        <taxon>Conoidasida</taxon>
        <taxon>Coccidia</taxon>
        <taxon>Eucoccidiorida</taxon>
        <taxon>Eimeriorina</taxon>
        <taxon>Eimeriidae</taxon>
        <taxon>Cyclospora</taxon>
    </lineage>
</organism>
<evidence type="ECO:0000256" key="1">
    <source>
        <dbReference type="SAM" id="MobiDB-lite"/>
    </source>
</evidence>
<dbReference type="Proteomes" id="UP000095192">
    <property type="component" value="Unassembled WGS sequence"/>
</dbReference>
<dbReference type="SUPFAM" id="SSF57903">
    <property type="entry name" value="FYVE/PHD zinc finger"/>
    <property type="match status" value="1"/>
</dbReference>
<dbReference type="EMBL" id="JROU02001686">
    <property type="protein sequence ID" value="OEH75576.1"/>
    <property type="molecule type" value="Genomic_DNA"/>
</dbReference>
<feature type="compositionally biased region" description="Polar residues" evidence="1">
    <location>
        <begin position="407"/>
        <end position="421"/>
    </location>
</feature>
<evidence type="ECO:0000313" key="3">
    <source>
        <dbReference type="Proteomes" id="UP000095192"/>
    </source>
</evidence>
<dbReference type="AlphaFoldDB" id="A0A1D3CWJ5"/>
<dbReference type="InterPro" id="IPR013083">
    <property type="entry name" value="Znf_RING/FYVE/PHD"/>
</dbReference>
<dbReference type="InterPro" id="IPR011011">
    <property type="entry name" value="Znf_FYVE_PHD"/>
</dbReference>